<comment type="caution">
    <text evidence="8">The sequence shown here is derived from an EMBL/GenBank/DDBJ whole genome shotgun (WGS) entry which is preliminary data.</text>
</comment>
<dbReference type="SUPFAM" id="SSF49464">
    <property type="entry name" value="Carboxypeptidase regulatory domain-like"/>
    <property type="match status" value="1"/>
</dbReference>
<feature type="domain" description="NolW-like" evidence="7">
    <location>
        <begin position="208"/>
        <end position="269"/>
    </location>
</feature>
<evidence type="ECO:0000259" key="6">
    <source>
        <dbReference type="Pfam" id="PF00263"/>
    </source>
</evidence>
<evidence type="ECO:0000259" key="7">
    <source>
        <dbReference type="Pfam" id="PF03958"/>
    </source>
</evidence>
<keyword evidence="3" id="KW-0472">Membrane</keyword>
<dbReference type="Gene3D" id="2.60.40.10">
    <property type="entry name" value="Immunoglobulins"/>
    <property type="match status" value="1"/>
</dbReference>
<dbReference type="AlphaFoldDB" id="A0A0M1VX96"/>
<dbReference type="GO" id="GO:0009279">
    <property type="term" value="C:cell outer membrane"/>
    <property type="evidence" value="ECO:0007669"/>
    <property type="project" value="UniProtKB-SubCell"/>
</dbReference>
<dbReference type="InterPro" id="IPR038591">
    <property type="entry name" value="NolW-like_sf"/>
</dbReference>
<dbReference type="InterPro" id="IPR050810">
    <property type="entry name" value="Bact_Secretion_Sys_Channel"/>
</dbReference>
<evidence type="ECO:0000256" key="1">
    <source>
        <dbReference type="ARBA" id="ARBA00004370"/>
    </source>
</evidence>
<sequence length="515" mass="58155">MKKFTLIIFLILNTFIFPSALNRDIDIIDMPLHEVLAVLSKETGKNLICSKEAKDTMIDTYFNKGEDVNSVLQFLAESYDLSMKKENNTIIFMLQSEKNTKKAKIIGKITSNNMVLKNVKIELKDLNKVVYTDSSGNYIIDNIPKDVYVCKISKKGYEERGEIIDTVKSINVLNVDLKENQNSYENKDISDDLSNSNFYEIDGKFYYTKTFSLFNVSPDEVSKILHETFGENIKVSTLSKVNKLVVSAERDILENAISIIEDIDKNPKQVKITSQILDISNNLFEELGFDWVYKQNVESQERNSLTAMILGKAGLNGVGSTVNIVRQFHNKSDVLSVGINLLEATNDLVVSSVPTLMIASGEEGEFKVTEEVVVGIKTHREDKKDRYSEPIFKEAGLIMKVKPFIKDNDYIILEISLELSDFKFKKNVLNLKDINSGTYNSEGGSKVGRGLTTKVRVKNGDTILLGGLKKSIQQNIESKIPILGDIPIISFFFKNTTKKNENSDMYIKLKVEIDE</sequence>
<protein>
    <submittedName>
        <fullName evidence="8">Uncharacterized protein</fullName>
    </submittedName>
</protein>
<dbReference type="InterPro" id="IPR013783">
    <property type="entry name" value="Ig-like_fold"/>
</dbReference>
<dbReference type="InterPro" id="IPR008969">
    <property type="entry name" value="CarboxyPept-like_regulatory"/>
</dbReference>
<dbReference type="InterPro" id="IPR004846">
    <property type="entry name" value="T2SS/T3SS_dom"/>
</dbReference>
<evidence type="ECO:0000256" key="3">
    <source>
        <dbReference type="ARBA" id="ARBA00023136"/>
    </source>
</evidence>
<evidence type="ECO:0000313" key="9">
    <source>
        <dbReference type="Proteomes" id="UP000004925"/>
    </source>
</evidence>
<evidence type="ECO:0000313" key="8">
    <source>
        <dbReference type="EMBL" id="EEO41300.2"/>
    </source>
</evidence>
<dbReference type="Gene3D" id="3.55.50.30">
    <property type="match status" value="1"/>
</dbReference>
<dbReference type="Pfam" id="PF00263">
    <property type="entry name" value="Secretin"/>
    <property type="match status" value="1"/>
</dbReference>
<evidence type="ECO:0000256" key="2">
    <source>
        <dbReference type="ARBA" id="ARBA00022729"/>
    </source>
</evidence>
<proteinExistence type="inferred from homology"/>
<dbReference type="PANTHER" id="PTHR30332:SF24">
    <property type="entry name" value="SECRETIN GSPD-RELATED"/>
    <property type="match status" value="1"/>
</dbReference>
<gene>
    <name evidence="8" type="ORF">FSCG_02013</name>
</gene>
<dbReference type="EMBL" id="ACDE02000015">
    <property type="protein sequence ID" value="EEO41300.2"/>
    <property type="molecule type" value="Genomic_DNA"/>
</dbReference>
<dbReference type="RefSeq" id="WP_032844105.1">
    <property type="nucleotide sequence ID" value="NZ_KQ235736.1"/>
</dbReference>
<evidence type="ECO:0000256" key="5">
    <source>
        <dbReference type="RuleBase" id="RU004004"/>
    </source>
</evidence>
<evidence type="ECO:0000256" key="4">
    <source>
        <dbReference type="RuleBase" id="RU004003"/>
    </source>
</evidence>
<keyword evidence="5" id="KW-0813">Transport</keyword>
<dbReference type="InterPro" id="IPR001775">
    <property type="entry name" value="GspD/PilQ"/>
</dbReference>
<name>A0A0M1VX96_FUSVC</name>
<feature type="domain" description="Type II/III secretion system secretin-like" evidence="6">
    <location>
        <begin position="342"/>
        <end position="513"/>
    </location>
</feature>
<dbReference type="InterPro" id="IPR005644">
    <property type="entry name" value="NolW-like"/>
</dbReference>
<dbReference type="Proteomes" id="UP000004925">
    <property type="component" value="Unassembled WGS sequence"/>
</dbReference>
<dbReference type="PANTHER" id="PTHR30332">
    <property type="entry name" value="PROBABLE GENERAL SECRETION PATHWAY PROTEIN D"/>
    <property type="match status" value="1"/>
</dbReference>
<dbReference type="eggNOG" id="COG1450">
    <property type="taxonomic scope" value="Bacteria"/>
</dbReference>
<dbReference type="Pfam" id="PF03958">
    <property type="entry name" value="Secretin_N"/>
    <property type="match status" value="1"/>
</dbReference>
<reference evidence="8 9" key="1">
    <citation type="submission" date="2011-10" db="EMBL/GenBank/DDBJ databases">
        <title>The Genome Sequence of Fusobacterium sp. 4_1_13.</title>
        <authorList>
            <consortium name="The Broad Institute Genome Sequencing Platform"/>
            <person name="Earl A."/>
            <person name="Ward D."/>
            <person name="Feldgarden M."/>
            <person name="Gevers D."/>
            <person name="Strauss J."/>
            <person name="Ambrose C."/>
            <person name="Allen-Vercoe E."/>
            <person name="Young S.K."/>
            <person name="Zeng Q."/>
            <person name="Gargeya S."/>
            <person name="Fitzgerald M."/>
            <person name="Haas B."/>
            <person name="Abouelleil A."/>
            <person name="Alvarado L."/>
            <person name="Arachchi H.M."/>
            <person name="Berlin A."/>
            <person name="Brown A."/>
            <person name="Chapman S.B."/>
            <person name="Chen Z."/>
            <person name="Dunbar C."/>
            <person name="Freedman E."/>
            <person name="Gearin G."/>
            <person name="Goldberg J."/>
            <person name="Griggs A."/>
            <person name="Gujja S."/>
            <person name="Heiman D."/>
            <person name="Howarth C."/>
            <person name="Larson L."/>
            <person name="Lui A."/>
            <person name="MacDonald P.J."/>
            <person name="Montmayeur A."/>
            <person name="Murphy C."/>
            <person name="Neiman D."/>
            <person name="Pearson M."/>
            <person name="Priest M."/>
            <person name="Roberts A."/>
            <person name="Saif S."/>
            <person name="Shea T."/>
            <person name="Shenoy N."/>
            <person name="Sisk P."/>
            <person name="Stolte C."/>
            <person name="Sykes S."/>
            <person name="Wortman J."/>
            <person name="Nusbaum C."/>
            <person name="Birren B."/>
        </authorList>
    </citation>
    <scope>NUCLEOTIDE SEQUENCE [LARGE SCALE GENOMIC DNA]</scope>
    <source>
        <strain evidence="8 9">4_1_13</strain>
    </source>
</reference>
<comment type="subcellular location">
    <subcellularLocation>
        <location evidence="5">Cell outer membrane</location>
    </subcellularLocation>
    <subcellularLocation>
        <location evidence="1">Membrane</location>
    </subcellularLocation>
</comment>
<organism evidence="8 9">
    <name type="scientific">Fusobacterium vincentii 4_1_13</name>
    <dbReference type="NCBI Taxonomy" id="469606"/>
    <lineage>
        <taxon>Bacteria</taxon>
        <taxon>Fusobacteriati</taxon>
        <taxon>Fusobacteriota</taxon>
        <taxon>Fusobacteriia</taxon>
        <taxon>Fusobacteriales</taxon>
        <taxon>Fusobacteriaceae</taxon>
        <taxon>Fusobacterium</taxon>
    </lineage>
</organism>
<dbReference type="Gene3D" id="3.30.1370.120">
    <property type="match status" value="1"/>
</dbReference>
<dbReference type="PRINTS" id="PR00811">
    <property type="entry name" value="BCTERIALGSPD"/>
</dbReference>
<keyword evidence="2" id="KW-0732">Signal</keyword>
<dbReference type="GO" id="GO:0015627">
    <property type="term" value="C:type II protein secretion system complex"/>
    <property type="evidence" value="ECO:0007669"/>
    <property type="project" value="TreeGrafter"/>
</dbReference>
<comment type="similarity">
    <text evidence="4">Belongs to the bacterial secretin family.</text>
</comment>
<dbReference type="GO" id="GO:0009306">
    <property type="term" value="P:protein secretion"/>
    <property type="evidence" value="ECO:0007669"/>
    <property type="project" value="InterPro"/>
</dbReference>
<accession>A0A0M1VX96</accession>